<reference evidence="1 2" key="1">
    <citation type="submission" date="2008-10" db="EMBL/GenBank/DDBJ databases">
        <authorList>
            <person name="Fulton L."/>
            <person name="Clifton S."/>
            <person name="Fulton B."/>
            <person name="Xu J."/>
            <person name="Minx P."/>
            <person name="Pepin K.H."/>
            <person name="Johnson M."/>
            <person name="Bhonagiri V."/>
            <person name="Nash W.E."/>
            <person name="Mardis E.R."/>
            <person name="Wilson R.K."/>
        </authorList>
    </citation>
    <scope>NUCLEOTIDE SEQUENCE [LARGE SCALE GENOMIC DNA]</scope>
    <source>
        <strain evidence="1 2">DSM 3989</strain>
    </source>
</reference>
<protein>
    <submittedName>
        <fullName evidence="1">Uncharacterized protein</fullName>
    </submittedName>
</protein>
<reference evidence="1 2" key="2">
    <citation type="submission" date="2008-11" db="EMBL/GenBank/DDBJ databases">
        <title>Draft genome sequence of Eubacterium biforme (DSM 3989).</title>
        <authorList>
            <person name="Sudarsanam P."/>
            <person name="Ley R."/>
            <person name="Guruge J."/>
            <person name="Turnbaugh P.J."/>
            <person name="Mahowald M."/>
            <person name="Liep D."/>
            <person name="Gordon J."/>
        </authorList>
    </citation>
    <scope>NUCLEOTIDE SEQUENCE [LARGE SCALE GENOMIC DNA]</scope>
    <source>
        <strain evidence="1 2">DSM 3989</strain>
    </source>
</reference>
<sequence>MAKHIKLQKNYTASSLYYQIKLLLDIEIISVDNPSRRFQTDNH</sequence>
<dbReference type="EMBL" id="ABYT01000048">
    <property type="protein sequence ID" value="EEC90717.1"/>
    <property type="molecule type" value="Genomic_DNA"/>
</dbReference>
<dbReference type="AlphaFoldDB" id="B7C9E0"/>
<name>B7C9E0_9FIRM</name>
<comment type="caution">
    <text evidence="1">The sequence shown here is derived from an EMBL/GenBank/DDBJ whole genome shotgun (WGS) entry which is preliminary data.</text>
</comment>
<organism evidence="1 2">
    <name type="scientific">Holdemanella biformis DSM 3989</name>
    <dbReference type="NCBI Taxonomy" id="518637"/>
    <lineage>
        <taxon>Bacteria</taxon>
        <taxon>Bacillati</taxon>
        <taxon>Bacillota</taxon>
        <taxon>Erysipelotrichia</taxon>
        <taxon>Erysipelotrichales</taxon>
        <taxon>Erysipelotrichaceae</taxon>
        <taxon>Holdemanella</taxon>
    </lineage>
</organism>
<accession>B7C9E0</accession>
<evidence type="ECO:0000313" key="2">
    <source>
        <dbReference type="Proteomes" id="UP000004315"/>
    </source>
</evidence>
<dbReference type="Proteomes" id="UP000004315">
    <property type="component" value="Unassembled WGS sequence"/>
</dbReference>
<keyword evidence="2" id="KW-1185">Reference proteome</keyword>
<proteinExistence type="predicted"/>
<gene>
    <name evidence="1" type="ORF">EUBIFOR_00797</name>
</gene>
<dbReference type="HOGENOM" id="CLU_3234561_0_0_9"/>
<evidence type="ECO:0000313" key="1">
    <source>
        <dbReference type="EMBL" id="EEC90717.1"/>
    </source>
</evidence>